<dbReference type="InterPro" id="IPR001461">
    <property type="entry name" value="Aspartic_peptidase_A1"/>
</dbReference>
<dbReference type="InterPro" id="IPR032861">
    <property type="entry name" value="TAXi_N"/>
</dbReference>
<dbReference type="InterPro" id="IPR033121">
    <property type="entry name" value="PEPTIDASE_A1"/>
</dbReference>
<feature type="chain" id="PRO_5032964783" description="Peptidase A1 domain-containing protein" evidence="6">
    <location>
        <begin position="24"/>
        <end position="388"/>
    </location>
</feature>
<dbReference type="PROSITE" id="PS00141">
    <property type="entry name" value="ASP_PROTEASE"/>
    <property type="match status" value="1"/>
</dbReference>
<feature type="domain" description="Peptidase A1" evidence="7">
    <location>
        <begin position="30"/>
        <end position="388"/>
    </location>
</feature>
<dbReference type="FunFam" id="2.40.70.10:FF:000015">
    <property type="entry name" value="Aspartyl protease family protein"/>
    <property type="match status" value="1"/>
</dbReference>
<organism evidence="8 9">
    <name type="scientific">Miscanthus lutarioriparius</name>
    <dbReference type="NCBI Taxonomy" id="422564"/>
    <lineage>
        <taxon>Eukaryota</taxon>
        <taxon>Viridiplantae</taxon>
        <taxon>Streptophyta</taxon>
        <taxon>Embryophyta</taxon>
        <taxon>Tracheophyta</taxon>
        <taxon>Spermatophyta</taxon>
        <taxon>Magnoliopsida</taxon>
        <taxon>Liliopsida</taxon>
        <taxon>Poales</taxon>
        <taxon>Poaceae</taxon>
        <taxon>PACMAD clade</taxon>
        <taxon>Panicoideae</taxon>
        <taxon>Andropogonodae</taxon>
        <taxon>Andropogoneae</taxon>
        <taxon>Saccharinae</taxon>
        <taxon>Miscanthus</taxon>
    </lineage>
</organism>
<evidence type="ECO:0000256" key="4">
    <source>
        <dbReference type="ARBA" id="ARBA00022801"/>
    </source>
</evidence>
<protein>
    <recommendedName>
        <fullName evidence="7">Peptidase A1 domain-containing protein</fullName>
    </recommendedName>
</protein>
<dbReference type="InterPro" id="IPR032799">
    <property type="entry name" value="TAXi_C"/>
</dbReference>
<keyword evidence="2" id="KW-0645">Protease</keyword>
<dbReference type="GO" id="GO:0006508">
    <property type="term" value="P:proteolysis"/>
    <property type="evidence" value="ECO:0007669"/>
    <property type="project" value="UniProtKB-KW"/>
</dbReference>
<sequence>MAGSWKMVVSVLLVLPLLPLASSSMVFNLDGSVYPTAYPAMPYYMDIDTGSNLTWLECHDNDGPCNTCNKVPHPLYRPTLKKLVPCVDPVCDALHKDLGTTKDCRAAPRQCDYEIHYLDGSSSLGVLVLDKFSLPTGSAPNITFGCGYDQMQNSKKATKRVPVDGILGLGRGSVDLVSQLKHSGAVSKNVIGHCLSSKGGGYLFIGEENVPSSHVTWVPMAPGTPGCISYTYTAFPGKVITTRQAKQPCTLDRKLIGTKPLKAVFDSGSTYTYLPENLHDQLVSELKASLSKSLKVVSDTALPLCWKGPKPFKTVHDLPKEFKPIMVSLKFDHGVTMTIPPENYLIVTEHGNACFGILGLQGLDLFVIGGITMQEQLVIYDNEKGRLA</sequence>
<feature type="signal peptide" evidence="6">
    <location>
        <begin position="1"/>
        <end position="23"/>
    </location>
</feature>
<evidence type="ECO:0000313" key="8">
    <source>
        <dbReference type="EMBL" id="CAD6257869.1"/>
    </source>
</evidence>
<dbReference type="PANTHER" id="PTHR13683:SF820">
    <property type="entry name" value="PEPTIDASE A1 DOMAIN-CONTAINING PROTEIN"/>
    <property type="match status" value="1"/>
</dbReference>
<dbReference type="OrthoDB" id="2747330at2759"/>
<dbReference type="GO" id="GO:0004190">
    <property type="term" value="F:aspartic-type endopeptidase activity"/>
    <property type="evidence" value="ECO:0007669"/>
    <property type="project" value="UniProtKB-KW"/>
</dbReference>
<keyword evidence="6" id="KW-0732">Signal</keyword>
<feature type="active site" evidence="5">
    <location>
        <position position="266"/>
    </location>
</feature>
<comment type="similarity">
    <text evidence="1">Belongs to the peptidase A1 family.</text>
</comment>
<evidence type="ECO:0000256" key="5">
    <source>
        <dbReference type="PIRSR" id="PIRSR601461-1"/>
    </source>
</evidence>
<dbReference type="Gene3D" id="2.40.70.10">
    <property type="entry name" value="Acid Proteases"/>
    <property type="match status" value="2"/>
</dbReference>
<gene>
    <name evidence="8" type="ORF">NCGR_LOCUS41352</name>
</gene>
<dbReference type="Proteomes" id="UP000604825">
    <property type="component" value="Unassembled WGS sequence"/>
</dbReference>
<evidence type="ECO:0000256" key="6">
    <source>
        <dbReference type="SAM" id="SignalP"/>
    </source>
</evidence>
<dbReference type="Pfam" id="PF14541">
    <property type="entry name" value="TAXi_C"/>
    <property type="match status" value="1"/>
</dbReference>
<proteinExistence type="inferred from homology"/>
<keyword evidence="9" id="KW-1185">Reference proteome</keyword>
<reference evidence="8" key="1">
    <citation type="submission" date="2020-10" db="EMBL/GenBank/DDBJ databases">
        <authorList>
            <person name="Han B."/>
            <person name="Lu T."/>
            <person name="Zhao Q."/>
            <person name="Huang X."/>
            <person name="Zhao Y."/>
        </authorList>
    </citation>
    <scope>NUCLEOTIDE SEQUENCE</scope>
</reference>
<dbReference type="SUPFAM" id="SSF50630">
    <property type="entry name" value="Acid proteases"/>
    <property type="match status" value="1"/>
</dbReference>
<dbReference type="PROSITE" id="PS51767">
    <property type="entry name" value="PEPTIDASE_A1"/>
    <property type="match status" value="1"/>
</dbReference>
<name>A0A811QHL9_9POAL</name>
<evidence type="ECO:0000256" key="2">
    <source>
        <dbReference type="ARBA" id="ARBA00022670"/>
    </source>
</evidence>
<keyword evidence="3" id="KW-0064">Aspartyl protease</keyword>
<evidence type="ECO:0000259" key="7">
    <source>
        <dbReference type="PROSITE" id="PS51767"/>
    </source>
</evidence>
<keyword evidence="4" id="KW-0378">Hydrolase</keyword>
<dbReference type="EMBL" id="CAJGYO010000010">
    <property type="protein sequence ID" value="CAD6257869.1"/>
    <property type="molecule type" value="Genomic_DNA"/>
</dbReference>
<feature type="active site" evidence="5">
    <location>
        <position position="48"/>
    </location>
</feature>
<dbReference type="InterPro" id="IPR001969">
    <property type="entry name" value="Aspartic_peptidase_AS"/>
</dbReference>
<dbReference type="Pfam" id="PF14543">
    <property type="entry name" value="TAXi_N"/>
    <property type="match status" value="1"/>
</dbReference>
<dbReference type="AlphaFoldDB" id="A0A811QHL9"/>
<dbReference type="PANTHER" id="PTHR13683">
    <property type="entry name" value="ASPARTYL PROTEASES"/>
    <property type="match status" value="1"/>
</dbReference>
<evidence type="ECO:0000313" key="9">
    <source>
        <dbReference type="Proteomes" id="UP000604825"/>
    </source>
</evidence>
<dbReference type="InterPro" id="IPR021109">
    <property type="entry name" value="Peptidase_aspartic_dom_sf"/>
</dbReference>
<comment type="caution">
    <text evidence="8">The sequence shown here is derived from an EMBL/GenBank/DDBJ whole genome shotgun (WGS) entry which is preliminary data.</text>
</comment>
<evidence type="ECO:0000256" key="3">
    <source>
        <dbReference type="ARBA" id="ARBA00022750"/>
    </source>
</evidence>
<evidence type="ECO:0000256" key="1">
    <source>
        <dbReference type="ARBA" id="ARBA00007447"/>
    </source>
</evidence>
<accession>A0A811QHL9</accession>